<dbReference type="Proteomes" id="UP000002630">
    <property type="component" value="Linkage Group LG16"/>
</dbReference>
<proteinExistence type="predicted"/>
<evidence type="ECO:0000313" key="2">
    <source>
        <dbReference type="Proteomes" id="UP000002630"/>
    </source>
</evidence>
<dbReference type="STRING" id="2880.D7FJS3"/>
<dbReference type="InterPro" id="IPR025574">
    <property type="entry name" value="Nucleoporin_FG_rpt"/>
</dbReference>
<organism evidence="1 2">
    <name type="scientific">Ectocarpus siliculosus</name>
    <name type="common">Brown alga</name>
    <name type="synonym">Conferva siliculosa</name>
    <dbReference type="NCBI Taxonomy" id="2880"/>
    <lineage>
        <taxon>Eukaryota</taxon>
        <taxon>Sar</taxon>
        <taxon>Stramenopiles</taxon>
        <taxon>Ochrophyta</taxon>
        <taxon>PX clade</taxon>
        <taxon>Phaeophyceae</taxon>
        <taxon>Ectocarpales</taxon>
        <taxon>Ectocarpaceae</taxon>
        <taxon>Ectocarpus</taxon>
    </lineage>
</organism>
<evidence type="ECO:0000313" key="1">
    <source>
        <dbReference type="EMBL" id="CBJ29175.1"/>
    </source>
</evidence>
<dbReference type="EMBL" id="FN649741">
    <property type="protein sequence ID" value="CBJ29175.1"/>
    <property type="molecule type" value="Genomic_DNA"/>
</dbReference>
<keyword evidence="2" id="KW-1185">Reference proteome</keyword>
<dbReference type="AlphaFoldDB" id="D7FJS3"/>
<evidence type="ECO:0008006" key="3">
    <source>
        <dbReference type="Google" id="ProtNLM"/>
    </source>
</evidence>
<dbReference type="Pfam" id="PF13634">
    <property type="entry name" value="Nucleoporin_FG"/>
    <property type="match status" value="1"/>
</dbReference>
<dbReference type="EMBL" id="FN647972">
    <property type="protein sequence ID" value="CBJ29175.1"/>
    <property type="molecule type" value="Genomic_DNA"/>
</dbReference>
<dbReference type="OrthoDB" id="2538017at2759"/>
<accession>D7FJS3</accession>
<gene>
    <name evidence="1" type="ORF">Esi_0136_0047</name>
</gene>
<protein>
    <recommendedName>
        <fullName evidence="3">Nucleoporin Nup54 alpha-helical domain-containing protein</fullName>
    </recommendedName>
</protein>
<reference evidence="1 2" key="1">
    <citation type="journal article" date="2010" name="Nature">
        <title>The Ectocarpus genome and the independent evolution of multicellularity in brown algae.</title>
        <authorList>
            <person name="Cock J.M."/>
            <person name="Sterck L."/>
            <person name="Rouze P."/>
            <person name="Scornet D."/>
            <person name="Allen A.E."/>
            <person name="Amoutzias G."/>
            <person name="Anthouard V."/>
            <person name="Artiguenave F."/>
            <person name="Aury J.M."/>
            <person name="Badger J.H."/>
            <person name="Beszteri B."/>
            <person name="Billiau K."/>
            <person name="Bonnet E."/>
            <person name="Bothwell J.H."/>
            <person name="Bowler C."/>
            <person name="Boyen C."/>
            <person name="Brownlee C."/>
            <person name="Carrano C.J."/>
            <person name="Charrier B."/>
            <person name="Cho G.Y."/>
            <person name="Coelho S.M."/>
            <person name="Collen J."/>
            <person name="Corre E."/>
            <person name="Da Silva C."/>
            <person name="Delage L."/>
            <person name="Delaroque N."/>
            <person name="Dittami S.M."/>
            <person name="Doulbeau S."/>
            <person name="Elias M."/>
            <person name="Farnham G."/>
            <person name="Gachon C.M."/>
            <person name="Gschloessl B."/>
            <person name="Heesch S."/>
            <person name="Jabbari K."/>
            <person name="Jubin C."/>
            <person name="Kawai H."/>
            <person name="Kimura K."/>
            <person name="Kloareg B."/>
            <person name="Kupper F.C."/>
            <person name="Lang D."/>
            <person name="Le Bail A."/>
            <person name="Leblanc C."/>
            <person name="Lerouge P."/>
            <person name="Lohr M."/>
            <person name="Lopez P.J."/>
            <person name="Martens C."/>
            <person name="Maumus F."/>
            <person name="Michel G."/>
            <person name="Miranda-Saavedra D."/>
            <person name="Morales J."/>
            <person name="Moreau H."/>
            <person name="Motomura T."/>
            <person name="Nagasato C."/>
            <person name="Napoli C.A."/>
            <person name="Nelson D.R."/>
            <person name="Nyvall-Collen P."/>
            <person name="Peters A.F."/>
            <person name="Pommier C."/>
            <person name="Potin P."/>
            <person name="Poulain J."/>
            <person name="Quesneville H."/>
            <person name="Read B."/>
            <person name="Rensing S.A."/>
            <person name="Ritter A."/>
            <person name="Rousvoal S."/>
            <person name="Samanta M."/>
            <person name="Samson G."/>
            <person name="Schroeder D.C."/>
            <person name="Segurens B."/>
            <person name="Strittmatter M."/>
            <person name="Tonon T."/>
            <person name="Tregear J.W."/>
            <person name="Valentin K."/>
            <person name="von Dassow P."/>
            <person name="Yamagishi T."/>
            <person name="Van de Peer Y."/>
            <person name="Wincker P."/>
        </authorList>
    </citation>
    <scope>NUCLEOTIDE SEQUENCE [LARGE SCALE GENOMIC DNA]</scope>
    <source>
        <strain evidence="2">Ec32 / CCAP1310/4</strain>
    </source>
</reference>
<name>D7FJS3_ECTSI</name>
<sequence length="304" mass="30109">MSFFGAPAPAPAAGGFSFGAASTPAPAAAPGGFSFGAKASAPAAPGTTGLFGTAAAAPAPATTPAFGSAFGATPAPAPSAFGGAFGTTTPAPAPSAFGSAFGGTPAPAPASAFGGAFGTAPAAAAPAPSSSIFGFGAPAAAAPGASSVFGAPATAAAAAGAPQGITPETRYDQLPEVVRKQIDQLAEEIKRQRGVADEVSRTNPTDGLAVQAQIRELRRDLLDLGNEQGTQKLAMKDLKADAGKTSRQAEEIHAMQVQLSEEPLQGGEATAPYGQRARVTPGRLAFVIREQMKTFNQRCRIRCA</sequence>
<dbReference type="GO" id="GO:0005643">
    <property type="term" value="C:nuclear pore"/>
    <property type="evidence" value="ECO:0007669"/>
    <property type="project" value="UniProtKB-ARBA"/>
</dbReference>
<dbReference type="InParanoid" id="D7FJS3"/>